<evidence type="ECO:0000313" key="1">
    <source>
        <dbReference type="EMBL" id="CAD7084299.1"/>
    </source>
</evidence>
<evidence type="ECO:0000313" key="2">
    <source>
        <dbReference type="Proteomes" id="UP000594454"/>
    </source>
</evidence>
<keyword evidence="2" id="KW-1185">Reference proteome</keyword>
<dbReference type="Proteomes" id="UP000594454">
    <property type="component" value="Chromosome 3"/>
</dbReference>
<proteinExistence type="predicted"/>
<protein>
    <submittedName>
        <fullName evidence="1">Uncharacterized protein</fullName>
    </submittedName>
</protein>
<dbReference type="EMBL" id="LR899011">
    <property type="protein sequence ID" value="CAD7084299.1"/>
    <property type="molecule type" value="Genomic_DNA"/>
</dbReference>
<dbReference type="AlphaFoldDB" id="A0A7R8UNW8"/>
<accession>A0A7R8UNW8</accession>
<organism evidence="1 2">
    <name type="scientific">Hermetia illucens</name>
    <name type="common">Black soldier fly</name>
    <dbReference type="NCBI Taxonomy" id="343691"/>
    <lineage>
        <taxon>Eukaryota</taxon>
        <taxon>Metazoa</taxon>
        <taxon>Ecdysozoa</taxon>
        <taxon>Arthropoda</taxon>
        <taxon>Hexapoda</taxon>
        <taxon>Insecta</taxon>
        <taxon>Pterygota</taxon>
        <taxon>Neoptera</taxon>
        <taxon>Endopterygota</taxon>
        <taxon>Diptera</taxon>
        <taxon>Brachycera</taxon>
        <taxon>Stratiomyomorpha</taxon>
        <taxon>Stratiomyidae</taxon>
        <taxon>Hermetiinae</taxon>
        <taxon>Hermetia</taxon>
    </lineage>
</organism>
<sequence>MTKRRKKASSLRRCSVQFSLQRGGFYGFYREWDPPRVYFAFIDVGAKALVALKTISTAAFLLAYKFITHINKSI</sequence>
<dbReference type="InParanoid" id="A0A7R8UNW8"/>
<gene>
    <name evidence="1" type="ORF">HERILL_LOCUS7198</name>
</gene>
<reference evidence="1 2" key="1">
    <citation type="submission" date="2020-11" db="EMBL/GenBank/DDBJ databases">
        <authorList>
            <person name="Wallbank WR R."/>
            <person name="Pardo Diaz C."/>
            <person name="Kozak K."/>
            <person name="Martin S."/>
            <person name="Jiggins C."/>
            <person name="Moest M."/>
            <person name="Warren A I."/>
            <person name="Generalovic N T."/>
            <person name="Byers J.R.P. K."/>
            <person name="Montejo-Kovacevich G."/>
            <person name="Yen C E."/>
        </authorList>
    </citation>
    <scope>NUCLEOTIDE SEQUENCE [LARGE SCALE GENOMIC DNA]</scope>
</reference>
<name>A0A7R8UNW8_HERIL</name>